<name>A0ABT4Q2J8_9BACL</name>
<keyword evidence="4 5" id="KW-0472">Membrane</keyword>
<dbReference type="PANTHER" id="PTHR30249:SF3">
    <property type="entry name" value="MUREIN HYDROLASE EXPORT REGULATOR"/>
    <property type="match status" value="1"/>
</dbReference>
<comment type="caution">
    <text evidence="6">The sequence shown here is derived from an EMBL/GenBank/DDBJ whole genome shotgun (WGS) entry which is preliminary data.</text>
</comment>
<gene>
    <name evidence="6" type="ORF">O9H85_00960</name>
</gene>
<reference evidence="6 7" key="1">
    <citation type="submission" date="2022-12" db="EMBL/GenBank/DDBJ databases">
        <title>Draft genome sequence of Paenibacillus sp. dW9.</title>
        <authorList>
            <person name="Choi E.-W."/>
            <person name="Kim D.-U."/>
        </authorList>
    </citation>
    <scope>NUCLEOTIDE SEQUENCE [LARGE SCALE GENOMIC DNA]</scope>
    <source>
        <strain evidence="7">dW9</strain>
    </source>
</reference>
<sequence>MYWLTKKVYRAFPKVYLTPLLLAPVSLIALVIGFNIPFEAYHQGAGWISQMIGPATVALAIPLYKNFHVLKKHAVTIGVSVGSGAIVAILTSAWMAKWLQLNTAITDSLAPRSATTAIAMAVSGTIGGIPSITAVFVLLTGLLGMIVGPVVVRLFNIHNDIARGVLLGTSSHNAGTSKAFEFGSLTGSIASVAMVLTAFITMCAAPLLIRFIS</sequence>
<feature type="transmembrane region" description="Helical" evidence="5">
    <location>
        <begin position="117"/>
        <end position="146"/>
    </location>
</feature>
<dbReference type="EMBL" id="JAQAGZ010000001">
    <property type="protein sequence ID" value="MCZ8511026.1"/>
    <property type="molecule type" value="Genomic_DNA"/>
</dbReference>
<comment type="subcellular location">
    <subcellularLocation>
        <location evidence="1">Membrane</location>
        <topology evidence="1">Multi-pass membrane protein</topology>
    </subcellularLocation>
</comment>
<dbReference type="InterPro" id="IPR007300">
    <property type="entry name" value="CidB/LrgB"/>
</dbReference>
<dbReference type="Pfam" id="PF04172">
    <property type="entry name" value="LrgB"/>
    <property type="match status" value="1"/>
</dbReference>
<keyword evidence="7" id="KW-1185">Reference proteome</keyword>
<feature type="transmembrane region" description="Helical" evidence="5">
    <location>
        <begin position="45"/>
        <end position="64"/>
    </location>
</feature>
<proteinExistence type="predicted"/>
<evidence type="ECO:0000256" key="5">
    <source>
        <dbReference type="SAM" id="Phobius"/>
    </source>
</evidence>
<evidence type="ECO:0000256" key="4">
    <source>
        <dbReference type="ARBA" id="ARBA00023136"/>
    </source>
</evidence>
<feature type="transmembrane region" description="Helical" evidence="5">
    <location>
        <begin position="20"/>
        <end position="38"/>
    </location>
</feature>
<dbReference type="Proteomes" id="UP001527882">
    <property type="component" value="Unassembled WGS sequence"/>
</dbReference>
<keyword evidence="3 5" id="KW-1133">Transmembrane helix</keyword>
<feature type="transmembrane region" description="Helical" evidence="5">
    <location>
        <begin position="189"/>
        <end position="209"/>
    </location>
</feature>
<organism evidence="6 7">
    <name type="scientific">Paenibacillus gyeongsangnamensis</name>
    <dbReference type="NCBI Taxonomy" id="3388067"/>
    <lineage>
        <taxon>Bacteria</taxon>
        <taxon>Bacillati</taxon>
        <taxon>Bacillota</taxon>
        <taxon>Bacilli</taxon>
        <taxon>Bacillales</taxon>
        <taxon>Paenibacillaceae</taxon>
        <taxon>Paenibacillus</taxon>
    </lineage>
</organism>
<evidence type="ECO:0000256" key="3">
    <source>
        <dbReference type="ARBA" id="ARBA00022989"/>
    </source>
</evidence>
<dbReference type="PANTHER" id="PTHR30249">
    <property type="entry name" value="PUTATIVE SEROTONIN TRANSPORTER"/>
    <property type="match status" value="1"/>
</dbReference>
<evidence type="ECO:0000313" key="6">
    <source>
        <dbReference type="EMBL" id="MCZ8511026.1"/>
    </source>
</evidence>
<feature type="transmembrane region" description="Helical" evidence="5">
    <location>
        <begin position="76"/>
        <end position="96"/>
    </location>
</feature>
<keyword evidence="2 5" id="KW-0812">Transmembrane</keyword>
<evidence type="ECO:0000256" key="1">
    <source>
        <dbReference type="ARBA" id="ARBA00004141"/>
    </source>
</evidence>
<evidence type="ECO:0000313" key="7">
    <source>
        <dbReference type="Proteomes" id="UP001527882"/>
    </source>
</evidence>
<evidence type="ECO:0000256" key="2">
    <source>
        <dbReference type="ARBA" id="ARBA00022692"/>
    </source>
</evidence>
<protein>
    <submittedName>
        <fullName evidence="6">LrgB family protein</fullName>
    </submittedName>
</protein>
<accession>A0ABT4Q2J8</accession>